<dbReference type="Proteomes" id="UP001244563">
    <property type="component" value="Unassembled WGS sequence"/>
</dbReference>
<evidence type="ECO:0008006" key="4">
    <source>
        <dbReference type="Google" id="ProtNLM"/>
    </source>
</evidence>
<sequence>MRNTNSRRRHRRLLSATAIVVLTAVTAGGLAGCRVEKRPAPPYPTVERQGAAPTGPLESDPWVQATRDFLEAEAVARNINDFSIPELVRTAGRDMRSRAARPAFDDVKQRRRPDILPGPTPFLPLSVTPNFRGDPDRAAVRGCRATAWSSEKGEVPSQLKGHGVEYRMERLADGTMRVESSASVPALDCTDAMLPVSLFVPAPEPSDVTDVKDIVIAERADIDPPGK</sequence>
<protein>
    <recommendedName>
        <fullName evidence="4">Lipoprotein</fullName>
    </recommendedName>
</protein>
<comment type="caution">
    <text evidence="2">The sequence shown here is derived from an EMBL/GenBank/DDBJ whole genome shotgun (WGS) entry which is preliminary data.</text>
</comment>
<organism evidence="2 3">
    <name type="scientific">Paenarthrobacter nicotinovorans</name>
    <name type="common">Arthrobacter nicotinovorans</name>
    <dbReference type="NCBI Taxonomy" id="29320"/>
    <lineage>
        <taxon>Bacteria</taxon>
        <taxon>Bacillati</taxon>
        <taxon>Actinomycetota</taxon>
        <taxon>Actinomycetes</taxon>
        <taxon>Micrococcales</taxon>
        <taxon>Micrococcaceae</taxon>
        <taxon>Paenarthrobacter</taxon>
    </lineage>
</organism>
<dbReference type="RefSeq" id="WP_306876646.1">
    <property type="nucleotide sequence ID" value="NZ_JAUSSW010000001.1"/>
</dbReference>
<accession>A0ABT9TGB0</accession>
<evidence type="ECO:0000256" key="1">
    <source>
        <dbReference type="SAM" id="MobiDB-lite"/>
    </source>
</evidence>
<name>A0ABT9TGB0_PAENI</name>
<reference evidence="2 3" key="1">
    <citation type="submission" date="2023-07" db="EMBL/GenBank/DDBJ databases">
        <title>Sorghum-associated microbial communities from plants grown in Nebraska, USA.</title>
        <authorList>
            <person name="Schachtman D."/>
        </authorList>
    </citation>
    <scope>NUCLEOTIDE SEQUENCE [LARGE SCALE GENOMIC DNA]</scope>
    <source>
        <strain evidence="2 3">CC523</strain>
    </source>
</reference>
<evidence type="ECO:0000313" key="2">
    <source>
        <dbReference type="EMBL" id="MDQ0100656.1"/>
    </source>
</evidence>
<keyword evidence="3" id="KW-1185">Reference proteome</keyword>
<evidence type="ECO:0000313" key="3">
    <source>
        <dbReference type="Proteomes" id="UP001244563"/>
    </source>
</evidence>
<dbReference type="PROSITE" id="PS51257">
    <property type="entry name" value="PROKAR_LIPOPROTEIN"/>
    <property type="match status" value="1"/>
</dbReference>
<gene>
    <name evidence="2" type="ORF">J2T10_000275</name>
</gene>
<proteinExistence type="predicted"/>
<dbReference type="EMBL" id="JAUSSW010000001">
    <property type="protein sequence ID" value="MDQ0100656.1"/>
    <property type="molecule type" value="Genomic_DNA"/>
</dbReference>
<feature type="region of interest" description="Disordered" evidence="1">
    <location>
        <begin position="38"/>
        <end position="60"/>
    </location>
</feature>